<evidence type="ECO:0000256" key="11">
    <source>
        <dbReference type="PROSITE-ProRule" id="PRU00124"/>
    </source>
</evidence>
<keyword evidence="3" id="KW-0254">Endocytosis</keyword>
<feature type="disulfide bond" evidence="11">
    <location>
        <begin position="552"/>
        <end position="564"/>
    </location>
</feature>
<organism evidence="14 15">
    <name type="scientific">Elysia marginata</name>
    <dbReference type="NCBI Taxonomy" id="1093978"/>
    <lineage>
        <taxon>Eukaryota</taxon>
        <taxon>Metazoa</taxon>
        <taxon>Spiralia</taxon>
        <taxon>Lophotrochozoa</taxon>
        <taxon>Mollusca</taxon>
        <taxon>Gastropoda</taxon>
        <taxon>Heterobranchia</taxon>
        <taxon>Euthyneura</taxon>
        <taxon>Panpulmonata</taxon>
        <taxon>Sacoglossa</taxon>
        <taxon>Placobranchoidea</taxon>
        <taxon>Plakobranchidae</taxon>
        <taxon>Elysia</taxon>
    </lineage>
</organism>
<evidence type="ECO:0000256" key="9">
    <source>
        <dbReference type="ARBA" id="ARBA00023170"/>
    </source>
</evidence>
<dbReference type="AlphaFoldDB" id="A0AAV4HR17"/>
<sequence>MGPSPRIVSGRADGMSFGHTNWPGFSRQEPATLVFESLRRPSSLSLDLPTSTLFWVDSQRDMIGSVSLDGRYTSIIHRHDIPEPSALVVFENRIMWANTATQAIMQTEIGFKGQTQVVRDLDGDDDVIAMAVSHATIERHNDIGSCMFKTCNGVCLIGPQRSAVCACSLGAKPNDRNGDCTDTTGPPMLFGAYKQEIIAINLEEFSPLSPYALRTNDMADVYALAYLPNAGDFLFVSFQAKEGDVGKSTIYRLSLSSSNNGTASSSVVIEDAGTVDSLAVDELSRLIYWVDRQKETVEIASLDGRLRSRLPSDEIAKPYAITLNETQRSLYISDLNEEPSIKRCHQDGRNCVTMLSSHLIRPNALAIKGNNLYWTDSGSGDVSSMDVISQRITYLAIGRHLPHSLAVSHTAIFWTEQHQDGVYYVSMPVKSSISEQPTEISTGRSGVASILVAMSNDDAASNSNSVFNNCAVHNGGCEHLCIPGLDTVTCLCSHGFRLQPDQASCQEEANTCRSTEVTCTDGSRCIYHHAVCDFFMDCDDGSDEVDCSEMSCSDGEFRCTSGHCMPAYYFCDNEEDCFDKSDVKEENCKRARESVACGEGEWTCASRLDCIDHSFVCDGDKDCYDYSDEEHCHG</sequence>
<keyword evidence="10" id="KW-0325">Glycoprotein</keyword>
<dbReference type="GO" id="GO:0006897">
    <property type="term" value="P:endocytosis"/>
    <property type="evidence" value="ECO:0007669"/>
    <property type="project" value="UniProtKB-KW"/>
</dbReference>
<keyword evidence="4" id="KW-0812">Transmembrane</keyword>
<dbReference type="InterPro" id="IPR002172">
    <property type="entry name" value="LDrepeatLR_classA_rpt"/>
</dbReference>
<keyword evidence="9 14" id="KW-0675">Receptor</keyword>
<evidence type="ECO:0000256" key="4">
    <source>
        <dbReference type="ARBA" id="ARBA00022692"/>
    </source>
</evidence>
<evidence type="ECO:0000256" key="12">
    <source>
        <dbReference type="PROSITE-ProRule" id="PRU00461"/>
    </source>
</evidence>
<keyword evidence="6" id="KW-1133">Transmembrane helix</keyword>
<feature type="disulfide bond" evidence="11">
    <location>
        <begin position="617"/>
        <end position="632"/>
    </location>
</feature>
<dbReference type="GO" id="GO:0043235">
    <property type="term" value="C:receptor complex"/>
    <property type="evidence" value="ECO:0007669"/>
    <property type="project" value="TreeGrafter"/>
</dbReference>
<comment type="caution">
    <text evidence="14">The sequence shown here is derived from an EMBL/GenBank/DDBJ whole genome shotgun (WGS) entry which is preliminary data.</text>
</comment>
<name>A0AAV4HR17_9GAST</name>
<dbReference type="InterPro" id="IPR011042">
    <property type="entry name" value="6-blade_b-propeller_TolB-like"/>
</dbReference>
<evidence type="ECO:0000256" key="8">
    <source>
        <dbReference type="ARBA" id="ARBA00023157"/>
    </source>
</evidence>
<keyword evidence="14" id="KW-0449">Lipoprotein</keyword>
<dbReference type="EMBL" id="BMAT01002172">
    <property type="protein sequence ID" value="GFS00614.1"/>
    <property type="molecule type" value="Genomic_DNA"/>
</dbReference>
<evidence type="ECO:0000313" key="15">
    <source>
        <dbReference type="Proteomes" id="UP000762676"/>
    </source>
</evidence>
<keyword evidence="7" id="KW-0472">Membrane</keyword>
<dbReference type="SMART" id="SM00135">
    <property type="entry name" value="LY"/>
    <property type="match status" value="4"/>
</dbReference>
<dbReference type="SMART" id="SM00181">
    <property type="entry name" value="EGF"/>
    <property type="match status" value="2"/>
</dbReference>
<feature type="disulfide bond" evidence="11">
    <location>
        <begin position="559"/>
        <end position="577"/>
    </location>
</feature>
<keyword evidence="8 11" id="KW-1015">Disulfide bond</keyword>
<dbReference type="CDD" id="cd00112">
    <property type="entry name" value="LDLa"/>
    <property type="match status" value="3"/>
</dbReference>
<dbReference type="SUPFAM" id="SSF57196">
    <property type="entry name" value="EGF/Laminin"/>
    <property type="match status" value="1"/>
</dbReference>
<proteinExistence type="predicted"/>
<feature type="disulfide bond" evidence="11">
    <location>
        <begin position="532"/>
        <end position="547"/>
    </location>
</feature>
<keyword evidence="5" id="KW-0677">Repeat</keyword>
<evidence type="ECO:0000313" key="14">
    <source>
        <dbReference type="EMBL" id="GFS00614.1"/>
    </source>
</evidence>
<protein>
    <submittedName>
        <fullName evidence="14">Low-density lipoprotein receptor-related protein</fullName>
    </submittedName>
</protein>
<evidence type="ECO:0000256" key="2">
    <source>
        <dbReference type="ARBA" id="ARBA00022536"/>
    </source>
</evidence>
<dbReference type="PANTHER" id="PTHR22722">
    <property type="entry name" value="LOW-DENSITY LIPOPROTEIN RECEPTOR-RELATED PROTEIN 2-RELATED"/>
    <property type="match status" value="1"/>
</dbReference>
<dbReference type="InterPro" id="IPR051221">
    <property type="entry name" value="LDLR-related"/>
</dbReference>
<evidence type="ECO:0000256" key="7">
    <source>
        <dbReference type="ARBA" id="ARBA00023136"/>
    </source>
</evidence>
<dbReference type="Pfam" id="PF00057">
    <property type="entry name" value="Ldl_recept_a"/>
    <property type="match status" value="3"/>
</dbReference>
<keyword evidence="2" id="KW-0245">EGF-like domain</keyword>
<dbReference type="Proteomes" id="UP000762676">
    <property type="component" value="Unassembled WGS sequence"/>
</dbReference>
<dbReference type="SMART" id="SM00192">
    <property type="entry name" value="LDLa"/>
    <property type="match status" value="3"/>
</dbReference>
<dbReference type="GO" id="GO:0005886">
    <property type="term" value="C:plasma membrane"/>
    <property type="evidence" value="ECO:0007669"/>
    <property type="project" value="TreeGrafter"/>
</dbReference>
<dbReference type="Gene3D" id="4.10.400.10">
    <property type="entry name" value="Low-density Lipoprotein Receptor"/>
    <property type="match status" value="3"/>
</dbReference>
<dbReference type="PROSITE" id="PS01209">
    <property type="entry name" value="LDLRA_1"/>
    <property type="match status" value="1"/>
</dbReference>
<dbReference type="InterPro" id="IPR000033">
    <property type="entry name" value="LDLR_classB_rpt"/>
</dbReference>
<feature type="repeat" description="LDL-receptor class B" evidence="12">
    <location>
        <begin position="285"/>
        <end position="327"/>
    </location>
</feature>
<feature type="domain" description="EGF-like" evidence="13">
    <location>
        <begin position="469"/>
        <end position="506"/>
    </location>
</feature>
<evidence type="ECO:0000256" key="3">
    <source>
        <dbReference type="ARBA" id="ARBA00022583"/>
    </source>
</evidence>
<dbReference type="InterPro" id="IPR036055">
    <property type="entry name" value="LDL_receptor-like_sf"/>
</dbReference>
<feature type="domain" description="EGF-like" evidence="13">
    <location>
        <begin position="145"/>
        <end position="181"/>
    </location>
</feature>
<dbReference type="Pfam" id="PF14670">
    <property type="entry name" value="FXa_inhibition"/>
    <property type="match status" value="1"/>
</dbReference>
<dbReference type="SUPFAM" id="SSF63825">
    <property type="entry name" value="YWTD domain"/>
    <property type="match status" value="2"/>
</dbReference>
<evidence type="ECO:0000256" key="10">
    <source>
        <dbReference type="ARBA" id="ARBA00023180"/>
    </source>
</evidence>
<comment type="caution">
    <text evidence="11">Lacks conserved residue(s) required for the propagation of feature annotation.</text>
</comment>
<dbReference type="SUPFAM" id="SSF57424">
    <property type="entry name" value="LDL receptor-like module"/>
    <property type="match status" value="3"/>
</dbReference>
<dbReference type="PROSITE" id="PS51120">
    <property type="entry name" value="LDLRB"/>
    <property type="match status" value="2"/>
</dbReference>
<dbReference type="InterPro" id="IPR023415">
    <property type="entry name" value="LDLR_class-A_CS"/>
</dbReference>
<dbReference type="PRINTS" id="PR00261">
    <property type="entry name" value="LDLRECEPTOR"/>
</dbReference>
<dbReference type="InterPro" id="IPR000742">
    <property type="entry name" value="EGF"/>
</dbReference>
<accession>A0AAV4HR17</accession>
<reference evidence="14 15" key="1">
    <citation type="journal article" date="2021" name="Elife">
        <title>Chloroplast acquisition without the gene transfer in kleptoplastic sea slugs, Plakobranchus ocellatus.</title>
        <authorList>
            <person name="Maeda T."/>
            <person name="Takahashi S."/>
            <person name="Yoshida T."/>
            <person name="Shimamura S."/>
            <person name="Takaki Y."/>
            <person name="Nagai Y."/>
            <person name="Toyoda A."/>
            <person name="Suzuki Y."/>
            <person name="Arimoto A."/>
            <person name="Ishii H."/>
            <person name="Satoh N."/>
            <person name="Nishiyama T."/>
            <person name="Hasebe M."/>
            <person name="Maruyama T."/>
            <person name="Minagawa J."/>
            <person name="Obokata J."/>
            <person name="Shigenobu S."/>
        </authorList>
    </citation>
    <scope>NUCLEOTIDE SEQUENCE [LARGE SCALE GENOMIC DNA]</scope>
</reference>
<evidence type="ECO:0000256" key="6">
    <source>
        <dbReference type="ARBA" id="ARBA00022989"/>
    </source>
</evidence>
<dbReference type="Gene3D" id="2.120.10.30">
    <property type="entry name" value="TolB, C-terminal domain"/>
    <property type="match status" value="2"/>
</dbReference>
<evidence type="ECO:0000259" key="13">
    <source>
        <dbReference type="SMART" id="SM00181"/>
    </source>
</evidence>
<keyword evidence="15" id="KW-1185">Reference proteome</keyword>
<evidence type="ECO:0000256" key="1">
    <source>
        <dbReference type="ARBA" id="ARBA00004167"/>
    </source>
</evidence>
<comment type="subcellular location">
    <subcellularLocation>
        <location evidence="1">Membrane</location>
        <topology evidence="1">Single-pass membrane protein</topology>
    </subcellularLocation>
</comment>
<evidence type="ECO:0000256" key="5">
    <source>
        <dbReference type="ARBA" id="ARBA00022737"/>
    </source>
</evidence>
<gene>
    <name evidence="14" type="ORF">ElyMa_001075700</name>
</gene>
<dbReference type="PROSITE" id="PS50068">
    <property type="entry name" value="LDLRA_2"/>
    <property type="match status" value="3"/>
</dbReference>
<feature type="repeat" description="LDL-receptor class B" evidence="12">
    <location>
        <begin position="51"/>
        <end position="93"/>
    </location>
</feature>